<evidence type="ECO:0000256" key="1">
    <source>
        <dbReference type="ARBA" id="ARBA00022729"/>
    </source>
</evidence>
<dbReference type="InterPro" id="IPR011992">
    <property type="entry name" value="EF-hand-dom_pair"/>
</dbReference>
<feature type="compositionally biased region" description="Acidic residues" evidence="2">
    <location>
        <begin position="859"/>
        <end position="871"/>
    </location>
</feature>
<dbReference type="GeneID" id="36341667"/>
<dbReference type="Gene3D" id="1.10.238.10">
    <property type="entry name" value="EF-hand"/>
    <property type="match status" value="1"/>
</dbReference>
<evidence type="ECO:0000313" key="4">
    <source>
        <dbReference type="EMBL" id="EUB59224.1"/>
    </source>
</evidence>
<dbReference type="AlphaFoldDB" id="W6UZW5"/>
<feature type="domain" description="ZSWIM3 N-terminal" evidence="3">
    <location>
        <begin position="27"/>
        <end position="121"/>
    </location>
</feature>
<dbReference type="OrthoDB" id="6248994at2759"/>
<dbReference type="PANTHER" id="PTHR19237:SF20">
    <property type="entry name" value="NUCLEOBINDIN 1"/>
    <property type="match status" value="1"/>
</dbReference>
<dbReference type="GO" id="GO:0005793">
    <property type="term" value="C:endoplasmic reticulum-Golgi intermediate compartment"/>
    <property type="evidence" value="ECO:0007669"/>
    <property type="project" value="TreeGrafter"/>
</dbReference>
<dbReference type="InterPro" id="IPR048325">
    <property type="entry name" value="ZSWIM3_N"/>
</dbReference>
<dbReference type="CTD" id="36341667"/>
<dbReference type="GO" id="GO:0070062">
    <property type="term" value="C:extracellular exosome"/>
    <property type="evidence" value="ECO:0007669"/>
    <property type="project" value="TreeGrafter"/>
</dbReference>
<dbReference type="GO" id="GO:0005509">
    <property type="term" value="F:calcium ion binding"/>
    <property type="evidence" value="ECO:0007669"/>
    <property type="project" value="TreeGrafter"/>
</dbReference>
<feature type="region of interest" description="Disordered" evidence="2">
    <location>
        <begin position="132"/>
        <end position="153"/>
    </location>
</feature>
<keyword evidence="5" id="KW-1185">Reference proteome</keyword>
<comment type="caution">
    <text evidence="4">The sequence shown here is derived from an EMBL/GenBank/DDBJ whole genome shotgun (WGS) entry which is preliminary data.</text>
</comment>
<keyword evidence="1" id="KW-0732">Signal</keyword>
<sequence length="922" mass="105492">MEVRTTQPIALPVIYDCREDFLSHFAGKAFSTFEAFSKELQAFEDATGMQYMMKRTCLFNEGTLGREYLIYRYMHYACVRHVRPASKMGQRSGGTHCQAYFSVGTRKHKLFVRHYDMQHNHPAHMDPMIEVPPPAHSQTLSSLPPPPRPLSPPPSCTVGNDAAATATVQDSTADFLRIFHSLSFVSFAELQAKMEEFQLATGNRYVKTNTRRLPLGSPYAETLVYSHLVYICYRYGNQVSEAKQRRLQRTSKIGCRSKIYFYSQDNQLHVRRYDFRHNHEVRPDLVHFPPKRRRTRKEKEAEEAAAAAVASASATSIGATVCGTDAAPLALSSGMVKLDTVTRASPSGLFRHPPSLNLASEEVDEDVEEEEVDEDDEFDEDDDDEDNDLPQLYLQSNGYGHQNLLEDDFRSVFPMHDFEIPLQPQQSLDASGCFNLPPGAYHLYGGSLPTSQAIDMSAEDLVPMGHCDLETEEENLSVETPRSLSREPLEAMLPSRLDPQLQRLGELASSCGPIRFASRLRELKALGDKWTRENEILMLKSRRSACHNLLANMRLLVGITCLYFLAQDIECAPVHKTSLPRGKQAQLISDEFRDYLGNLFKALENSTEFLDHVSSLHETDSSVNISLLSKEVREKLNLIKYGTKNYFVDLLKLKRDSEAGEKVAIPSDIAKALDIGNSTEFSAEDVETILKMLRERQDAIDREEIVFLNEVEVMKVLERWEAHVNDTTAVREKVQHDFELAKKKHPKPGRFHEPGSRAQEREQWRKGDDMPEDEFDPRVFFIMHDLNSDGVWDPEEIDAMLSAQIGQIDEDRPERQDEYRVQMRRKMLEVMDRNGDGLIDYKEHMKHSTSPEGMNDSGWEPDEDEDEDLDDFGPFPTEEDLRQISKKIHNLDAMDPDSKMVRYLRERFNRLQHDMKLKKLNP</sequence>
<dbReference type="InterPro" id="IPR040250">
    <property type="entry name" value="Nucleobindin"/>
</dbReference>
<dbReference type="SUPFAM" id="SSF47473">
    <property type="entry name" value="EF-hand"/>
    <property type="match status" value="1"/>
</dbReference>
<feature type="region of interest" description="Disordered" evidence="2">
    <location>
        <begin position="349"/>
        <end position="390"/>
    </location>
</feature>
<dbReference type="OMA" id="AQEREQW"/>
<proteinExistence type="predicted"/>
<dbReference type="Pfam" id="PF21599">
    <property type="entry name" value="ZSWIM3_N"/>
    <property type="match status" value="1"/>
</dbReference>
<accession>W6UZW5</accession>
<name>W6UZW5_ECHGR</name>
<feature type="region of interest" description="Disordered" evidence="2">
    <location>
        <begin position="744"/>
        <end position="770"/>
    </location>
</feature>
<feature type="compositionally biased region" description="Basic and acidic residues" evidence="2">
    <location>
        <begin position="750"/>
        <end position="769"/>
    </location>
</feature>
<feature type="compositionally biased region" description="Acidic residues" evidence="2">
    <location>
        <begin position="361"/>
        <end position="388"/>
    </location>
</feature>
<dbReference type="RefSeq" id="XP_024350420.1">
    <property type="nucleotide sequence ID" value="XM_024495201.1"/>
</dbReference>
<feature type="region of interest" description="Disordered" evidence="2">
    <location>
        <begin position="845"/>
        <end position="877"/>
    </location>
</feature>
<dbReference type="Proteomes" id="UP000019149">
    <property type="component" value="Unassembled WGS sequence"/>
</dbReference>
<gene>
    <name evidence="4" type="ORF">EGR_05952</name>
</gene>
<protein>
    <submittedName>
        <fullName evidence="4">Nucleobindin-1</fullName>
    </submittedName>
</protein>
<dbReference type="STRING" id="6210.W6UZW5"/>
<reference evidence="4 5" key="1">
    <citation type="journal article" date="2013" name="Nat. Genet.">
        <title>The genome of the hydatid tapeworm Echinococcus granulosus.</title>
        <authorList>
            <person name="Zheng H."/>
            <person name="Zhang W."/>
            <person name="Zhang L."/>
            <person name="Zhang Z."/>
            <person name="Li J."/>
            <person name="Lu G."/>
            <person name="Zhu Y."/>
            <person name="Wang Y."/>
            <person name="Huang Y."/>
            <person name="Liu J."/>
            <person name="Kang H."/>
            <person name="Chen J."/>
            <person name="Wang L."/>
            <person name="Chen A."/>
            <person name="Yu S."/>
            <person name="Gao Z."/>
            <person name="Jin L."/>
            <person name="Gu W."/>
            <person name="Wang Z."/>
            <person name="Zhao L."/>
            <person name="Shi B."/>
            <person name="Wen H."/>
            <person name="Lin R."/>
            <person name="Jones M.K."/>
            <person name="Brejova B."/>
            <person name="Vinar T."/>
            <person name="Zhao G."/>
            <person name="McManus D.P."/>
            <person name="Chen Z."/>
            <person name="Zhou Y."/>
            <person name="Wang S."/>
        </authorList>
    </citation>
    <scope>NUCLEOTIDE SEQUENCE [LARGE SCALE GENOMIC DNA]</scope>
</reference>
<dbReference type="EMBL" id="APAU02000048">
    <property type="protein sequence ID" value="EUB59224.1"/>
    <property type="molecule type" value="Genomic_DNA"/>
</dbReference>
<dbReference type="PANTHER" id="PTHR19237">
    <property type="entry name" value="NUCLEOBINDIN"/>
    <property type="match status" value="1"/>
</dbReference>
<evidence type="ECO:0000259" key="3">
    <source>
        <dbReference type="Pfam" id="PF21599"/>
    </source>
</evidence>
<organism evidence="4 5">
    <name type="scientific">Echinococcus granulosus</name>
    <name type="common">Hydatid tapeworm</name>
    <dbReference type="NCBI Taxonomy" id="6210"/>
    <lineage>
        <taxon>Eukaryota</taxon>
        <taxon>Metazoa</taxon>
        <taxon>Spiralia</taxon>
        <taxon>Lophotrochozoa</taxon>
        <taxon>Platyhelminthes</taxon>
        <taxon>Cestoda</taxon>
        <taxon>Eucestoda</taxon>
        <taxon>Cyclophyllidea</taxon>
        <taxon>Taeniidae</taxon>
        <taxon>Echinococcus</taxon>
        <taxon>Echinococcus granulosus group</taxon>
    </lineage>
</organism>
<evidence type="ECO:0000256" key="2">
    <source>
        <dbReference type="SAM" id="MobiDB-lite"/>
    </source>
</evidence>
<dbReference type="KEGG" id="egl:EGR_05952"/>
<evidence type="ECO:0000313" key="5">
    <source>
        <dbReference type="Proteomes" id="UP000019149"/>
    </source>
</evidence>
<feature type="compositionally biased region" description="Pro residues" evidence="2">
    <location>
        <begin position="143"/>
        <end position="153"/>
    </location>
</feature>